<reference evidence="8 9" key="1">
    <citation type="journal article" date="2013" name="Nature">
        <title>Insights into bilaterian evolution from three spiralian genomes.</title>
        <authorList>
            <person name="Simakov O."/>
            <person name="Marletaz F."/>
            <person name="Cho S.J."/>
            <person name="Edsinger-Gonzales E."/>
            <person name="Havlak P."/>
            <person name="Hellsten U."/>
            <person name="Kuo D.H."/>
            <person name="Larsson T."/>
            <person name="Lv J."/>
            <person name="Arendt D."/>
            <person name="Savage R."/>
            <person name="Osoegawa K."/>
            <person name="de Jong P."/>
            <person name="Grimwood J."/>
            <person name="Chapman J.A."/>
            <person name="Shapiro H."/>
            <person name="Aerts A."/>
            <person name="Otillar R.P."/>
            <person name="Terry A.Y."/>
            <person name="Boore J.L."/>
            <person name="Grigoriev I.V."/>
            <person name="Lindberg D.R."/>
            <person name="Seaver E.C."/>
            <person name="Weisblat D.A."/>
            <person name="Putnam N.H."/>
            <person name="Rokhsar D.S."/>
        </authorList>
    </citation>
    <scope>NUCLEOTIDE SEQUENCE [LARGE SCALE GENOMIC DNA]</scope>
</reference>
<gene>
    <name evidence="8" type="ORF">LOTGIDRAFT_139911</name>
</gene>
<dbReference type="GO" id="GO:0004930">
    <property type="term" value="F:G protein-coupled receptor activity"/>
    <property type="evidence" value="ECO:0007669"/>
    <property type="project" value="InterPro"/>
</dbReference>
<name>V4AAU0_LOTGI</name>
<keyword evidence="3 6" id="KW-1133">Transmembrane helix</keyword>
<evidence type="ECO:0000256" key="1">
    <source>
        <dbReference type="ARBA" id="ARBA00004370"/>
    </source>
</evidence>
<dbReference type="InterPro" id="IPR053071">
    <property type="entry name" value="GPCR1-related_rcpt"/>
</dbReference>
<organism evidence="8 9">
    <name type="scientific">Lottia gigantea</name>
    <name type="common">Giant owl limpet</name>
    <dbReference type="NCBI Taxonomy" id="225164"/>
    <lineage>
        <taxon>Eukaryota</taxon>
        <taxon>Metazoa</taxon>
        <taxon>Spiralia</taxon>
        <taxon>Lophotrochozoa</taxon>
        <taxon>Mollusca</taxon>
        <taxon>Gastropoda</taxon>
        <taxon>Patellogastropoda</taxon>
        <taxon>Lottioidea</taxon>
        <taxon>Lottiidae</taxon>
        <taxon>Lottia</taxon>
    </lineage>
</organism>
<dbReference type="RefSeq" id="XP_009048169.1">
    <property type="nucleotide sequence ID" value="XM_009049921.1"/>
</dbReference>
<proteinExistence type="predicted"/>
<dbReference type="KEGG" id="lgi:LOTGIDRAFT_139911"/>
<dbReference type="GeneID" id="20234250"/>
<dbReference type="Proteomes" id="UP000030746">
    <property type="component" value="Unassembled WGS sequence"/>
</dbReference>
<feature type="transmembrane region" description="Helical" evidence="6">
    <location>
        <begin position="128"/>
        <end position="152"/>
    </location>
</feature>
<evidence type="ECO:0000256" key="4">
    <source>
        <dbReference type="ARBA" id="ARBA00023136"/>
    </source>
</evidence>
<dbReference type="PRINTS" id="PR00237">
    <property type="entry name" value="GPCRRHODOPSN"/>
</dbReference>
<dbReference type="OMA" id="DDYPRIN"/>
<feature type="transmembrane region" description="Helical" evidence="6">
    <location>
        <begin position="87"/>
        <end position="108"/>
    </location>
</feature>
<dbReference type="GO" id="GO:0016020">
    <property type="term" value="C:membrane"/>
    <property type="evidence" value="ECO:0007669"/>
    <property type="project" value="UniProtKB-SubCell"/>
</dbReference>
<feature type="transmembrane region" description="Helical" evidence="6">
    <location>
        <begin position="173"/>
        <end position="195"/>
    </location>
</feature>
<dbReference type="Pfam" id="PF00001">
    <property type="entry name" value="7tm_1"/>
    <property type="match status" value="1"/>
</dbReference>
<dbReference type="CDD" id="cd14978">
    <property type="entry name" value="7tmA_FMRFamide_R-like"/>
    <property type="match status" value="1"/>
</dbReference>
<feature type="transmembrane region" description="Helical" evidence="6">
    <location>
        <begin position="336"/>
        <end position="357"/>
    </location>
</feature>
<dbReference type="InterPro" id="IPR000276">
    <property type="entry name" value="GPCR_Rhodpsn"/>
</dbReference>
<evidence type="ECO:0000256" key="2">
    <source>
        <dbReference type="ARBA" id="ARBA00022692"/>
    </source>
</evidence>
<evidence type="ECO:0000259" key="7">
    <source>
        <dbReference type="PROSITE" id="PS50262"/>
    </source>
</evidence>
<evidence type="ECO:0000256" key="3">
    <source>
        <dbReference type="ARBA" id="ARBA00022989"/>
    </source>
</evidence>
<sequence>MADLTGELTSVIRSIDPYVHLCHNLSTAIYSKRKSMTVLDFAEMFPLDVAVPVFGYASPIVILVTLILNFCVIKVLSSSKFRSPTNVMLVTIAVLDILTGCLQLPWYIHTYSLHGYRQLPDQFWCHSYYYLFRVTPIIIHTASLWCTALLAFQRYMGVSQLRRIGCVFQYKGLIGCFVTIGAGSFIIHSFALTLVKLDSVQVISNDIIKADGSLAYTNTCAISYRNADFRMYYSQYYEWTRAFLAQILPCVILGIFNLLLIRITIKGYRYRRRLVRGNKAAQNRELRTTLRMSIMLILITGSTLLAETFVAILLIIQTSQEHTEIVLADPTNVSKSMVISNFLILFTFPLNFLFYFLMSSRFRRHFVNCYIQRKHRRIVPLLGQSQNKNGNDEDDDDDEDEVDAAPQISPVQMNNFQKEENSRYNYSSQTM</sequence>
<feature type="transmembrane region" description="Helical" evidence="6">
    <location>
        <begin position="243"/>
        <end position="265"/>
    </location>
</feature>
<keyword evidence="4 6" id="KW-0472">Membrane</keyword>
<dbReference type="SUPFAM" id="SSF81321">
    <property type="entry name" value="Family A G protein-coupled receptor-like"/>
    <property type="match status" value="1"/>
</dbReference>
<feature type="transmembrane region" description="Helical" evidence="6">
    <location>
        <begin position="53"/>
        <end position="75"/>
    </location>
</feature>
<feature type="compositionally biased region" description="Acidic residues" evidence="5">
    <location>
        <begin position="392"/>
        <end position="403"/>
    </location>
</feature>
<accession>V4AAU0</accession>
<dbReference type="PANTHER" id="PTHR47023">
    <property type="entry name" value="SEX PEPTIDE RECEPTOR"/>
    <property type="match status" value="1"/>
</dbReference>
<keyword evidence="2 6" id="KW-0812">Transmembrane</keyword>
<keyword evidence="9" id="KW-1185">Reference proteome</keyword>
<evidence type="ECO:0000256" key="5">
    <source>
        <dbReference type="SAM" id="MobiDB-lite"/>
    </source>
</evidence>
<evidence type="ECO:0000313" key="9">
    <source>
        <dbReference type="Proteomes" id="UP000030746"/>
    </source>
</evidence>
<feature type="transmembrane region" description="Helical" evidence="6">
    <location>
        <begin position="294"/>
        <end position="316"/>
    </location>
</feature>
<dbReference type="InterPro" id="IPR017452">
    <property type="entry name" value="GPCR_Rhodpsn_7TM"/>
</dbReference>
<protein>
    <recommendedName>
        <fullName evidence="7">G-protein coupled receptors family 1 profile domain-containing protein</fullName>
    </recommendedName>
</protein>
<dbReference type="HOGENOM" id="CLU_009579_24_5_1"/>
<feature type="region of interest" description="Disordered" evidence="5">
    <location>
        <begin position="382"/>
        <end position="431"/>
    </location>
</feature>
<dbReference type="AlphaFoldDB" id="V4AAU0"/>
<dbReference type="CTD" id="20234250"/>
<evidence type="ECO:0000313" key="8">
    <source>
        <dbReference type="EMBL" id="ESP01119.1"/>
    </source>
</evidence>
<dbReference type="PANTHER" id="PTHR47023:SF1">
    <property type="entry name" value="SEX PEPTIDE RECEPTOR"/>
    <property type="match status" value="1"/>
</dbReference>
<feature type="domain" description="G-protein coupled receptors family 1 profile" evidence="7">
    <location>
        <begin position="68"/>
        <end position="355"/>
    </location>
</feature>
<dbReference type="PROSITE" id="PS50262">
    <property type="entry name" value="G_PROTEIN_RECEP_F1_2"/>
    <property type="match status" value="1"/>
</dbReference>
<dbReference type="OrthoDB" id="5962323at2759"/>
<comment type="subcellular location">
    <subcellularLocation>
        <location evidence="1">Membrane</location>
    </subcellularLocation>
</comment>
<evidence type="ECO:0000256" key="6">
    <source>
        <dbReference type="SAM" id="Phobius"/>
    </source>
</evidence>
<dbReference type="Gene3D" id="1.20.1070.10">
    <property type="entry name" value="Rhodopsin 7-helix transmembrane proteins"/>
    <property type="match status" value="1"/>
</dbReference>
<dbReference type="EMBL" id="KB200538">
    <property type="protein sequence ID" value="ESP01119.1"/>
    <property type="molecule type" value="Genomic_DNA"/>
</dbReference>